<dbReference type="PANTHER" id="PTHR38111">
    <property type="entry name" value="ZN(2)-C6 FUNGAL-TYPE DOMAIN-CONTAINING PROTEIN-RELATED"/>
    <property type="match status" value="1"/>
</dbReference>
<protein>
    <submittedName>
        <fullName evidence="1">Uncharacterized protein</fullName>
    </submittedName>
</protein>
<dbReference type="HOGENOM" id="CLU_021599_0_0_1"/>
<dbReference type="Proteomes" id="UP000019376">
    <property type="component" value="Unassembled WGS sequence"/>
</dbReference>
<dbReference type="PANTHER" id="PTHR38111:SF9">
    <property type="entry name" value="ZN(2)-C6 FUNGAL-TYPE DOMAIN-CONTAINING PROTEIN"/>
    <property type="match status" value="1"/>
</dbReference>
<proteinExistence type="predicted"/>
<dbReference type="OrthoDB" id="4491390at2759"/>
<organism evidence="1 2">
    <name type="scientific">Penicillium oxalicum (strain 114-2 / CGMCC 5302)</name>
    <name type="common">Penicillium decumbens</name>
    <dbReference type="NCBI Taxonomy" id="933388"/>
    <lineage>
        <taxon>Eukaryota</taxon>
        <taxon>Fungi</taxon>
        <taxon>Dikarya</taxon>
        <taxon>Ascomycota</taxon>
        <taxon>Pezizomycotina</taxon>
        <taxon>Eurotiomycetes</taxon>
        <taxon>Eurotiomycetidae</taxon>
        <taxon>Eurotiales</taxon>
        <taxon>Aspergillaceae</taxon>
        <taxon>Penicillium</taxon>
    </lineage>
</organism>
<evidence type="ECO:0000313" key="1">
    <source>
        <dbReference type="EMBL" id="EPS28524.1"/>
    </source>
</evidence>
<sequence length="242" mass="27013">MEEILTELQIATAICDRQPTFLASASWINIPFSHDKPSPTQQLYSEIATLSLILCQIDSLDSDSSIGNEIAAGELIQTLLEAWRRLCNWESDLGNKIDFLGPRPITASQNSLSSTWFSTISEANGMTHCWSARVICLLEIDKLLQRLPKHTIIRKELLLDIPADGNRLVSLICASMEYLLQDEMKLFGPASAIFPAQIAHAWFKRHRARDKGGLDLLRAIVIRLVHKGLLSAPRLILGEDSL</sequence>
<name>S7ZE08_PENO1</name>
<dbReference type="eggNOG" id="ENOG502SPCH">
    <property type="taxonomic scope" value="Eukaryota"/>
</dbReference>
<dbReference type="STRING" id="933388.S7ZE08"/>
<gene>
    <name evidence="1" type="ORF">PDE_03470</name>
</gene>
<evidence type="ECO:0000313" key="2">
    <source>
        <dbReference type="Proteomes" id="UP000019376"/>
    </source>
</evidence>
<keyword evidence="2" id="KW-1185">Reference proteome</keyword>
<dbReference type="AlphaFoldDB" id="S7ZE08"/>
<dbReference type="PhylomeDB" id="S7ZE08"/>
<accession>S7ZE08</accession>
<dbReference type="InterPro" id="IPR053178">
    <property type="entry name" value="Osmoadaptation_assoc"/>
</dbReference>
<dbReference type="EMBL" id="KB644411">
    <property type="protein sequence ID" value="EPS28524.1"/>
    <property type="molecule type" value="Genomic_DNA"/>
</dbReference>
<reference evidence="1 2" key="1">
    <citation type="journal article" date="2013" name="PLoS ONE">
        <title>Genomic and secretomic analyses reveal unique features of the lignocellulolytic enzyme system of Penicillium decumbens.</title>
        <authorList>
            <person name="Liu G."/>
            <person name="Zhang L."/>
            <person name="Wei X."/>
            <person name="Zou G."/>
            <person name="Qin Y."/>
            <person name="Ma L."/>
            <person name="Li J."/>
            <person name="Zheng H."/>
            <person name="Wang S."/>
            <person name="Wang C."/>
            <person name="Xun L."/>
            <person name="Zhao G.-P."/>
            <person name="Zhou Z."/>
            <person name="Qu Y."/>
        </authorList>
    </citation>
    <scope>NUCLEOTIDE SEQUENCE [LARGE SCALE GENOMIC DNA]</scope>
    <source>
        <strain evidence="2">114-2 / CGMCC 5302</strain>
    </source>
</reference>